<dbReference type="CDD" id="cd23589">
    <property type="entry name" value="TFP_LU_ECD_Rtv"/>
    <property type="match status" value="1"/>
</dbReference>
<dbReference type="KEGG" id="bman:114251072"/>
<keyword evidence="9" id="KW-1185">Reference proteome</keyword>
<keyword evidence="5" id="KW-1133">Transmembrane helix</keyword>
<evidence type="ECO:0000256" key="3">
    <source>
        <dbReference type="ARBA" id="ARBA00022692"/>
    </source>
</evidence>
<reference evidence="10" key="1">
    <citation type="submission" date="2025-08" db="UniProtKB">
        <authorList>
            <consortium name="RefSeq"/>
        </authorList>
    </citation>
    <scope>IDENTIFICATION</scope>
    <source>
        <tissue evidence="10">Silk gland</tissue>
    </source>
</reference>
<evidence type="ECO:0000256" key="2">
    <source>
        <dbReference type="ARBA" id="ARBA00022622"/>
    </source>
</evidence>
<keyword evidence="4" id="KW-0732">Signal</keyword>
<keyword evidence="8" id="KW-0449">Lipoprotein</keyword>
<proteinExistence type="predicted"/>
<keyword evidence="6" id="KW-0472">Membrane</keyword>
<evidence type="ECO:0000256" key="4">
    <source>
        <dbReference type="ARBA" id="ARBA00022729"/>
    </source>
</evidence>
<accession>A0A6J2KLL7</accession>
<keyword evidence="2" id="KW-0336">GPI-anchor</keyword>
<evidence type="ECO:0000313" key="10">
    <source>
        <dbReference type="RefSeq" id="XP_028041054.1"/>
    </source>
</evidence>
<comment type="subcellular location">
    <subcellularLocation>
        <location evidence="1">Membrane</location>
        <topology evidence="1">Lipid-anchor</topology>
        <topology evidence="1">GPI-anchor</topology>
    </subcellularLocation>
</comment>
<name>A0A6J2KLL7_BOMMA</name>
<evidence type="ECO:0000256" key="6">
    <source>
        <dbReference type="ARBA" id="ARBA00023136"/>
    </source>
</evidence>
<dbReference type="Pfam" id="PF17064">
    <property type="entry name" value="QVR"/>
    <property type="match status" value="1"/>
</dbReference>
<organism evidence="9 10">
    <name type="scientific">Bombyx mandarina</name>
    <name type="common">Wild silk moth</name>
    <name type="synonym">Wild silkworm</name>
    <dbReference type="NCBI Taxonomy" id="7092"/>
    <lineage>
        <taxon>Eukaryota</taxon>
        <taxon>Metazoa</taxon>
        <taxon>Ecdysozoa</taxon>
        <taxon>Arthropoda</taxon>
        <taxon>Hexapoda</taxon>
        <taxon>Insecta</taxon>
        <taxon>Pterygota</taxon>
        <taxon>Neoptera</taxon>
        <taxon>Endopterygota</taxon>
        <taxon>Lepidoptera</taxon>
        <taxon>Glossata</taxon>
        <taxon>Ditrysia</taxon>
        <taxon>Bombycoidea</taxon>
        <taxon>Bombycidae</taxon>
        <taxon>Bombycinae</taxon>
        <taxon>Bombyx</taxon>
    </lineage>
</organism>
<dbReference type="GO" id="GO:0098552">
    <property type="term" value="C:side of membrane"/>
    <property type="evidence" value="ECO:0007669"/>
    <property type="project" value="UniProtKB-KW"/>
</dbReference>
<evidence type="ECO:0000256" key="1">
    <source>
        <dbReference type="ARBA" id="ARBA00004589"/>
    </source>
</evidence>
<keyword evidence="7" id="KW-0325">Glycoprotein</keyword>
<dbReference type="RefSeq" id="XP_028041054.1">
    <property type="nucleotide sequence ID" value="XM_028185253.1"/>
</dbReference>
<dbReference type="AlphaFoldDB" id="A0A6J2KLL7"/>
<dbReference type="Proteomes" id="UP000504629">
    <property type="component" value="Unplaced"/>
</dbReference>
<dbReference type="GO" id="GO:0032222">
    <property type="term" value="P:regulation of synaptic transmission, cholinergic"/>
    <property type="evidence" value="ECO:0007669"/>
    <property type="project" value="InterPro"/>
</dbReference>
<evidence type="ECO:0000256" key="8">
    <source>
        <dbReference type="ARBA" id="ARBA00023288"/>
    </source>
</evidence>
<dbReference type="PANTHER" id="PTHR33562:SF22">
    <property type="entry name" value="PROTEIN QUIVER"/>
    <property type="match status" value="1"/>
</dbReference>
<evidence type="ECO:0000256" key="7">
    <source>
        <dbReference type="ARBA" id="ARBA00023180"/>
    </source>
</evidence>
<evidence type="ECO:0000313" key="9">
    <source>
        <dbReference type="Proteomes" id="UP000504629"/>
    </source>
</evidence>
<evidence type="ECO:0000256" key="5">
    <source>
        <dbReference type="ARBA" id="ARBA00022989"/>
    </source>
</evidence>
<dbReference type="InterPro" id="IPR031424">
    <property type="entry name" value="QVR-like"/>
</dbReference>
<sequence length="148" mass="16747">MKLEVLLTTVLAISYLKVEISCLSRRCIQCRSRGELGSCGDPLPFNISDPEAEHGVHITACPSGWCAKRIQGTTGTFRTDDYGAVTERSCLQQPPSDYEERCAYTMWKYKRVYVCFCNGDLCNSAPTMKMFSPVLLLSIFIFIKNYIY</sequence>
<dbReference type="OrthoDB" id="9988013at2759"/>
<gene>
    <name evidence="10" type="primary">LOC114251072</name>
</gene>
<dbReference type="GeneID" id="114251072"/>
<keyword evidence="3" id="KW-0812">Transmembrane</keyword>
<dbReference type="PANTHER" id="PTHR33562">
    <property type="entry name" value="ATILLA, ISOFORM B-RELATED-RELATED"/>
    <property type="match status" value="1"/>
</dbReference>
<dbReference type="GO" id="GO:0030431">
    <property type="term" value="P:sleep"/>
    <property type="evidence" value="ECO:0007669"/>
    <property type="project" value="InterPro"/>
</dbReference>
<protein>
    <submittedName>
        <fullName evidence="10">Uncharacterized protein LOC114251072 isoform X1</fullName>
    </submittedName>
</protein>
<dbReference type="InterPro" id="IPR050975">
    <property type="entry name" value="Sleep_regulator"/>
</dbReference>
<dbReference type="CTD" id="32056"/>